<keyword evidence="3" id="KW-1185">Reference proteome</keyword>
<dbReference type="PANTHER" id="PTHR46289:SF14">
    <property type="entry name" value="DUF4371 DOMAIN-CONTAINING PROTEIN"/>
    <property type="match status" value="1"/>
</dbReference>
<dbReference type="EMBL" id="OU896711">
    <property type="protein sequence ID" value="CAG9822111.1"/>
    <property type="molecule type" value="Genomic_DNA"/>
</dbReference>
<reference evidence="2" key="2">
    <citation type="submission" date="2022-10" db="EMBL/GenBank/DDBJ databases">
        <authorList>
            <consortium name="ENA_rothamsted_submissions"/>
            <consortium name="culmorum"/>
            <person name="King R."/>
        </authorList>
    </citation>
    <scope>NUCLEOTIDE SEQUENCE</scope>
</reference>
<evidence type="ECO:0000259" key="1">
    <source>
        <dbReference type="Pfam" id="PF14291"/>
    </source>
</evidence>
<dbReference type="PANTHER" id="PTHR46289">
    <property type="entry name" value="52 KDA REPRESSOR OF THE INHIBITOR OF THE PROTEIN KINASE-LIKE PROTEIN-RELATED"/>
    <property type="match status" value="1"/>
</dbReference>
<protein>
    <recommendedName>
        <fullName evidence="1">DUF4371 domain-containing protein</fullName>
    </recommendedName>
</protein>
<evidence type="ECO:0000313" key="2">
    <source>
        <dbReference type="EMBL" id="CAG9822111.1"/>
    </source>
</evidence>
<accession>A0A9N9SGB2</accession>
<gene>
    <name evidence="2" type="ORF">PHAECO_LOCUS9178</name>
</gene>
<dbReference type="OrthoDB" id="6601747at2759"/>
<organism evidence="2 3">
    <name type="scientific">Phaedon cochleariae</name>
    <name type="common">Mustard beetle</name>
    <dbReference type="NCBI Taxonomy" id="80249"/>
    <lineage>
        <taxon>Eukaryota</taxon>
        <taxon>Metazoa</taxon>
        <taxon>Ecdysozoa</taxon>
        <taxon>Arthropoda</taxon>
        <taxon>Hexapoda</taxon>
        <taxon>Insecta</taxon>
        <taxon>Pterygota</taxon>
        <taxon>Neoptera</taxon>
        <taxon>Endopterygota</taxon>
        <taxon>Coleoptera</taxon>
        <taxon>Polyphaga</taxon>
        <taxon>Cucujiformia</taxon>
        <taxon>Chrysomeloidea</taxon>
        <taxon>Chrysomelidae</taxon>
        <taxon>Chrysomelinae</taxon>
        <taxon>Chrysomelini</taxon>
        <taxon>Phaedon</taxon>
    </lineage>
</organism>
<dbReference type="InterPro" id="IPR052958">
    <property type="entry name" value="IFN-induced_PKR_regulator"/>
</dbReference>
<dbReference type="InterPro" id="IPR012337">
    <property type="entry name" value="RNaseH-like_sf"/>
</dbReference>
<dbReference type="Pfam" id="PF14291">
    <property type="entry name" value="DUF4371"/>
    <property type="match status" value="1"/>
</dbReference>
<dbReference type="AlphaFoldDB" id="A0A9N9SGB2"/>
<reference evidence="2" key="1">
    <citation type="submission" date="2022-01" db="EMBL/GenBank/DDBJ databases">
        <authorList>
            <person name="King R."/>
        </authorList>
    </citation>
    <scope>NUCLEOTIDE SEQUENCE</scope>
</reference>
<name>A0A9N9SGB2_PHACE</name>
<proteinExistence type="predicted"/>
<dbReference type="InterPro" id="IPR025398">
    <property type="entry name" value="DUF4371"/>
</dbReference>
<evidence type="ECO:0000313" key="3">
    <source>
        <dbReference type="Proteomes" id="UP001153737"/>
    </source>
</evidence>
<dbReference type="SUPFAM" id="SSF53098">
    <property type="entry name" value="Ribonuclease H-like"/>
    <property type="match status" value="1"/>
</dbReference>
<sequence length="627" mass="71384">MDIRKYLSKITESSSNSEMDPIIKKLKLDHTNKTEPIFSSSAGNPTNPRIELKLDDVTSEPIPSCSTTDNDLDLGQYIMSSANISDGMRYKFLEHPFKPGSDYNFKNDAVMETRYFKYDWLAEYNWLVYSKKLKGVLCKNCVVFRPVLRRGVMGSFIIKEFTKYKDCHAQAKAHMGSEWHRDSSIRAKEFLDRYSGKTKSVCEIIDSHMSSTIENNRKLLKPIISSMIFCATHDMVVRGKHSEGGNFKDLLKFRVESGDLGLSEHSLTCKKNAKYTSHQAQNELIEICGNIVRKNIVEVVNRSEGFSLLADESADISGKEQLSVGVKFVDALNNIKDEFTELLRMDAKTIAETILSTVDDYGLNLHKLMGLGFDGCLTMAGKENGVQKLIRDRYSKVTFFHCSSHRLNLVINDLNSVSEIRNCVGVIKEIINFFRDSPRRRSLVPNIPLFSETRWTAKYESIRLFFGHFVGIKSVLDDLTTNRDFNQAEQLSCSSSTPKFIICLNLISKYSAQLEPVTKILQGKSVNLLDVQKHLENLLQIFENNRKDGNECFGSIFTKSMEIANEFGIEIQQPRIAKRQINRTNIETASAEDYFRISLFIPYMDSLISSLKIRFSEDTRTAFSISC</sequence>
<dbReference type="Proteomes" id="UP001153737">
    <property type="component" value="Chromosome 5"/>
</dbReference>
<feature type="domain" description="DUF4371" evidence="1">
    <location>
        <begin position="240"/>
        <end position="385"/>
    </location>
</feature>